<feature type="region of interest" description="Disordered" evidence="1">
    <location>
        <begin position="1"/>
        <end position="25"/>
    </location>
</feature>
<comment type="caution">
    <text evidence="2">The sequence shown here is derived from an EMBL/GenBank/DDBJ whole genome shotgun (WGS) entry which is preliminary data.</text>
</comment>
<proteinExistence type="predicted"/>
<dbReference type="Proteomes" id="UP000266861">
    <property type="component" value="Unassembled WGS sequence"/>
</dbReference>
<dbReference type="OrthoDB" id="2367938at2759"/>
<dbReference type="AlphaFoldDB" id="A0A397HDR5"/>
<evidence type="ECO:0000313" key="3">
    <source>
        <dbReference type="Proteomes" id="UP000266861"/>
    </source>
</evidence>
<reference evidence="2 3" key="1">
    <citation type="submission" date="2018-08" db="EMBL/GenBank/DDBJ databases">
        <title>Genome and evolution of the arbuscular mycorrhizal fungus Diversispora epigaea (formerly Glomus versiforme) and its bacterial endosymbionts.</title>
        <authorList>
            <person name="Sun X."/>
            <person name="Fei Z."/>
            <person name="Harrison M."/>
        </authorList>
    </citation>
    <scope>NUCLEOTIDE SEQUENCE [LARGE SCALE GENOMIC DNA]</scope>
    <source>
        <strain evidence="2 3">IT104</strain>
    </source>
</reference>
<keyword evidence="3" id="KW-1185">Reference proteome</keyword>
<accession>A0A397HDR5</accession>
<name>A0A397HDR5_9GLOM</name>
<feature type="compositionally biased region" description="Basic and acidic residues" evidence="1">
    <location>
        <begin position="1"/>
        <end position="11"/>
    </location>
</feature>
<gene>
    <name evidence="2" type="ORF">Glove_349g15</name>
</gene>
<organism evidence="2 3">
    <name type="scientific">Diversispora epigaea</name>
    <dbReference type="NCBI Taxonomy" id="1348612"/>
    <lineage>
        <taxon>Eukaryota</taxon>
        <taxon>Fungi</taxon>
        <taxon>Fungi incertae sedis</taxon>
        <taxon>Mucoromycota</taxon>
        <taxon>Glomeromycotina</taxon>
        <taxon>Glomeromycetes</taxon>
        <taxon>Diversisporales</taxon>
        <taxon>Diversisporaceae</taxon>
        <taxon>Diversispora</taxon>
    </lineage>
</organism>
<protein>
    <submittedName>
        <fullName evidence="2">Uncharacterized protein</fullName>
    </submittedName>
</protein>
<sequence length="149" mass="17156">MAPKKSNKDPESQQSEKPIKSRALPSRLAKEDIDCLMYAKELKGGSKKVSEWYRIGTQKCNKIWKSENPYSYANSIEDTNLPNWYINNSKFEKVDTSPEPTPQIDIPKKPDIVKPDPIEVKRMRKQGEMERIAKNIFRSELSKLVQADG</sequence>
<feature type="region of interest" description="Disordered" evidence="1">
    <location>
        <begin position="92"/>
        <end position="114"/>
    </location>
</feature>
<evidence type="ECO:0000313" key="2">
    <source>
        <dbReference type="EMBL" id="RHZ61212.1"/>
    </source>
</evidence>
<evidence type="ECO:0000256" key="1">
    <source>
        <dbReference type="SAM" id="MobiDB-lite"/>
    </source>
</evidence>
<dbReference type="EMBL" id="PQFF01000319">
    <property type="protein sequence ID" value="RHZ61212.1"/>
    <property type="molecule type" value="Genomic_DNA"/>
</dbReference>